<sequence>MTIHTRSGSISPLSAIQLYKGVSYASGRLEPHIALRILCRVKWNSKRPGLQAVTDEHVLVQRRAAAAAAIRRERSRRKKKCAT</sequence>
<accession>A0ABR1X4T0</accession>
<reference evidence="1 2" key="1">
    <citation type="submission" date="2023-01" db="EMBL/GenBank/DDBJ databases">
        <title>Analysis of 21 Apiospora genomes using comparative genomics revels a genus with tremendous synthesis potential of carbohydrate active enzymes and secondary metabolites.</title>
        <authorList>
            <person name="Sorensen T."/>
        </authorList>
    </citation>
    <scope>NUCLEOTIDE SEQUENCE [LARGE SCALE GENOMIC DNA]</scope>
    <source>
        <strain evidence="1 2">CBS 114990</strain>
    </source>
</reference>
<dbReference type="Proteomes" id="UP001433268">
    <property type="component" value="Unassembled WGS sequence"/>
</dbReference>
<evidence type="ECO:0000313" key="2">
    <source>
        <dbReference type="Proteomes" id="UP001433268"/>
    </source>
</evidence>
<dbReference type="EMBL" id="JAQQWN010000004">
    <property type="protein sequence ID" value="KAK8090435.1"/>
    <property type="molecule type" value="Genomic_DNA"/>
</dbReference>
<evidence type="ECO:0000313" key="1">
    <source>
        <dbReference type="EMBL" id="KAK8090435.1"/>
    </source>
</evidence>
<protein>
    <submittedName>
        <fullName evidence="1">Uncharacterized protein</fullName>
    </submittedName>
</protein>
<dbReference type="RefSeq" id="XP_066673329.1">
    <property type="nucleotide sequence ID" value="XM_066809711.1"/>
</dbReference>
<organism evidence="1 2">
    <name type="scientific">Apiospora hydei</name>
    <dbReference type="NCBI Taxonomy" id="1337664"/>
    <lineage>
        <taxon>Eukaryota</taxon>
        <taxon>Fungi</taxon>
        <taxon>Dikarya</taxon>
        <taxon>Ascomycota</taxon>
        <taxon>Pezizomycotina</taxon>
        <taxon>Sordariomycetes</taxon>
        <taxon>Xylariomycetidae</taxon>
        <taxon>Amphisphaeriales</taxon>
        <taxon>Apiosporaceae</taxon>
        <taxon>Apiospora</taxon>
    </lineage>
</organism>
<gene>
    <name evidence="1" type="ORF">PG997_005396</name>
</gene>
<name>A0ABR1X4T0_9PEZI</name>
<proteinExistence type="predicted"/>
<comment type="caution">
    <text evidence="1">The sequence shown here is derived from an EMBL/GenBank/DDBJ whole genome shotgun (WGS) entry which is preliminary data.</text>
</comment>
<keyword evidence="2" id="KW-1185">Reference proteome</keyword>
<dbReference type="GeneID" id="92042771"/>